<dbReference type="PROSITE" id="PS01124">
    <property type="entry name" value="HTH_ARAC_FAMILY_2"/>
    <property type="match status" value="1"/>
</dbReference>
<dbReference type="Pfam" id="PF12833">
    <property type="entry name" value="HTH_18"/>
    <property type="match status" value="1"/>
</dbReference>
<evidence type="ECO:0000313" key="6">
    <source>
        <dbReference type="Proteomes" id="UP001155280"/>
    </source>
</evidence>
<keyword evidence="6" id="KW-1185">Reference proteome</keyword>
<dbReference type="PRINTS" id="PR00032">
    <property type="entry name" value="HTHARAC"/>
</dbReference>
<comment type="caution">
    <text evidence="5">The sequence shown here is derived from an EMBL/GenBank/DDBJ whole genome shotgun (WGS) entry which is preliminary data.</text>
</comment>
<accession>A0A9X2KY78</accession>
<keyword evidence="1" id="KW-0805">Transcription regulation</keyword>
<dbReference type="AlphaFoldDB" id="A0A9X2KY78"/>
<evidence type="ECO:0000259" key="4">
    <source>
        <dbReference type="PROSITE" id="PS01124"/>
    </source>
</evidence>
<evidence type="ECO:0000313" key="5">
    <source>
        <dbReference type="EMBL" id="MCP9200479.1"/>
    </source>
</evidence>
<dbReference type="GO" id="GO:0003700">
    <property type="term" value="F:DNA-binding transcription factor activity"/>
    <property type="evidence" value="ECO:0007669"/>
    <property type="project" value="InterPro"/>
</dbReference>
<dbReference type="PANTHER" id="PTHR47893">
    <property type="entry name" value="REGULATORY PROTEIN PCHR"/>
    <property type="match status" value="1"/>
</dbReference>
<gene>
    <name evidence="5" type="ORF">MKO06_11200</name>
</gene>
<dbReference type="InterPro" id="IPR020449">
    <property type="entry name" value="Tscrpt_reg_AraC-type_HTH"/>
</dbReference>
<reference evidence="5" key="1">
    <citation type="submission" date="2022-07" db="EMBL/GenBank/DDBJ databases">
        <title>Gramela sediminis sp. nov., isolated from deep-sea sediment of the Indian Ocean.</title>
        <authorList>
            <person name="Shi H."/>
        </authorList>
    </citation>
    <scope>NUCLEOTIDE SEQUENCE</scope>
    <source>
        <strain evidence="5">GC03-9</strain>
    </source>
</reference>
<protein>
    <submittedName>
        <fullName evidence="5">AraC family transcriptional regulator</fullName>
    </submittedName>
</protein>
<dbReference type="PANTHER" id="PTHR47893:SF1">
    <property type="entry name" value="REGULATORY PROTEIN PCHR"/>
    <property type="match status" value="1"/>
</dbReference>
<name>A0A9X2KY78_9FLAO</name>
<proteinExistence type="predicted"/>
<keyword evidence="2" id="KW-0238">DNA-binding</keyword>
<dbReference type="InterPro" id="IPR009057">
    <property type="entry name" value="Homeodomain-like_sf"/>
</dbReference>
<feature type="domain" description="HTH araC/xylS-type" evidence="4">
    <location>
        <begin position="235"/>
        <end position="333"/>
    </location>
</feature>
<evidence type="ECO:0000256" key="3">
    <source>
        <dbReference type="ARBA" id="ARBA00023163"/>
    </source>
</evidence>
<sequence>MEISLGTVNPEEYIREHARYLDAEVVSRYNQYWLNLPPEIGEGIYKGIAFNDGFNLFQYKMIHHTDMEIFFEQRDEPRNILIFNLKEKAELKINGDQEKVMLDKYQNFVISIPEGTPYSLKFSKNRPYFLNILDISGLQINFDKKNIHAWEKIMNRLFQNFDSSKLYIHKGNYNLASLELFEHIENFKKNDMLEYLFLDAKAHEILVRQLSLYESEIMDPEAGIVGSAEDAEIIASATRIIKNRLGEIKTVTDLARSCATNNNKLQEGFRRYLGQTVNRYLISARMERGRDLLIETNYTISEIVDRIGLRSKSYFSKMFREKYGFSPSEFRRRLKRNSEVLPGTDGHLTKH</sequence>
<dbReference type="InterPro" id="IPR018060">
    <property type="entry name" value="HTH_AraC"/>
</dbReference>
<organism evidence="5 6">
    <name type="scientific">Christiangramia oceanisediminis</name>
    <dbReference type="NCBI Taxonomy" id="2920386"/>
    <lineage>
        <taxon>Bacteria</taxon>
        <taxon>Pseudomonadati</taxon>
        <taxon>Bacteroidota</taxon>
        <taxon>Flavobacteriia</taxon>
        <taxon>Flavobacteriales</taxon>
        <taxon>Flavobacteriaceae</taxon>
        <taxon>Christiangramia</taxon>
    </lineage>
</organism>
<dbReference type="SMART" id="SM00342">
    <property type="entry name" value="HTH_ARAC"/>
    <property type="match status" value="1"/>
</dbReference>
<dbReference type="Proteomes" id="UP001155280">
    <property type="component" value="Unassembled WGS sequence"/>
</dbReference>
<dbReference type="Gene3D" id="1.10.10.60">
    <property type="entry name" value="Homeodomain-like"/>
    <property type="match status" value="1"/>
</dbReference>
<evidence type="ECO:0000256" key="1">
    <source>
        <dbReference type="ARBA" id="ARBA00023015"/>
    </source>
</evidence>
<dbReference type="EMBL" id="JANCNS010000002">
    <property type="protein sequence ID" value="MCP9200479.1"/>
    <property type="molecule type" value="Genomic_DNA"/>
</dbReference>
<dbReference type="RefSeq" id="WP_241551265.1">
    <property type="nucleotide sequence ID" value="NZ_JANCNS010000002.1"/>
</dbReference>
<dbReference type="GO" id="GO:0043565">
    <property type="term" value="F:sequence-specific DNA binding"/>
    <property type="evidence" value="ECO:0007669"/>
    <property type="project" value="InterPro"/>
</dbReference>
<dbReference type="SUPFAM" id="SSF46689">
    <property type="entry name" value="Homeodomain-like"/>
    <property type="match status" value="1"/>
</dbReference>
<keyword evidence="3" id="KW-0804">Transcription</keyword>
<dbReference type="InterPro" id="IPR053142">
    <property type="entry name" value="PchR_regulatory_protein"/>
</dbReference>
<evidence type="ECO:0000256" key="2">
    <source>
        <dbReference type="ARBA" id="ARBA00023125"/>
    </source>
</evidence>